<evidence type="ECO:0000313" key="10">
    <source>
        <dbReference type="Proteomes" id="UP000198935"/>
    </source>
</evidence>
<organism evidence="9 10">
    <name type="scientific">Evansella caseinilytica</name>
    <dbReference type="NCBI Taxonomy" id="1503961"/>
    <lineage>
        <taxon>Bacteria</taxon>
        <taxon>Bacillati</taxon>
        <taxon>Bacillota</taxon>
        <taxon>Bacilli</taxon>
        <taxon>Bacillales</taxon>
        <taxon>Bacillaceae</taxon>
        <taxon>Evansella</taxon>
    </lineage>
</organism>
<comment type="subcellular location">
    <subcellularLocation>
        <location evidence="2">Membrane</location>
        <topology evidence="2">Multi-pass membrane protein</topology>
    </subcellularLocation>
</comment>
<evidence type="ECO:0000256" key="3">
    <source>
        <dbReference type="ARBA" id="ARBA00007931"/>
    </source>
</evidence>
<keyword evidence="4 7" id="KW-0812">Transmembrane</keyword>
<comment type="similarity">
    <text evidence="3">Belongs to the peptidase M50B family.</text>
</comment>
<dbReference type="OrthoDB" id="2081303at2"/>
<evidence type="ECO:0000256" key="2">
    <source>
        <dbReference type="ARBA" id="ARBA00004141"/>
    </source>
</evidence>
<keyword evidence="10" id="KW-1185">Reference proteome</keyword>
<evidence type="ECO:0000256" key="5">
    <source>
        <dbReference type="ARBA" id="ARBA00022989"/>
    </source>
</evidence>
<evidence type="ECO:0000256" key="6">
    <source>
        <dbReference type="ARBA" id="ARBA00023136"/>
    </source>
</evidence>
<feature type="transmembrane region" description="Helical" evidence="7">
    <location>
        <begin position="133"/>
        <end position="157"/>
    </location>
</feature>
<evidence type="ECO:0000313" key="9">
    <source>
        <dbReference type="EMBL" id="SDZ46190.1"/>
    </source>
</evidence>
<accession>A0A1H3T808</accession>
<feature type="transmembrane region" description="Helical" evidence="7">
    <location>
        <begin position="45"/>
        <end position="68"/>
    </location>
</feature>
<sequence length="399" mass="45369">MKKREVKKLISAMISMMIGAAIGFAIVSGMFQIDMSSEYTSLPFYVNVLIVLFTYFMAVGLHELGHAVSFVKNGFRMRAVVVMILLFIKEDGRWKMKVRPNAVTAIGGIAVPDLDAVKDEADFKQKQRGYAKAVIAGPVASVIVWLGLSTIALLVMFSVTNAYVKSGMFTFTIALTLITLFLLATSLIKSEIAIGDFPAYSLAKNDRFFMAMQFYQYAFFSSDKESARSKNNYVKGVIFEELQKKLEKQDTDLFTMHMMDTFITEYLIGRLTELPPVVKDYVDFLQENPVAFSKLKESELTLIVYLHILRLWYLQPETKEQALGLYEELKSELKPNTAMRSYLLKQADHVFGLADNEEFLRNKNNICISPAHGIWKNFDGYYADEIKLNERIFENEAVS</sequence>
<comment type="cofactor">
    <cofactor evidence="1">
        <name>Zn(2+)</name>
        <dbReference type="ChEBI" id="CHEBI:29105"/>
    </cofactor>
</comment>
<dbReference type="AlphaFoldDB" id="A0A1H3T808"/>
<dbReference type="Proteomes" id="UP000198935">
    <property type="component" value="Unassembled WGS sequence"/>
</dbReference>
<evidence type="ECO:0000259" key="8">
    <source>
        <dbReference type="Pfam" id="PF02163"/>
    </source>
</evidence>
<protein>
    <recommendedName>
        <fullName evidence="8">Peptidase M50 domain-containing protein</fullName>
    </recommendedName>
</protein>
<evidence type="ECO:0000256" key="7">
    <source>
        <dbReference type="SAM" id="Phobius"/>
    </source>
</evidence>
<feature type="transmembrane region" description="Helical" evidence="7">
    <location>
        <begin position="169"/>
        <end position="188"/>
    </location>
</feature>
<keyword evidence="5 7" id="KW-1133">Transmembrane helix</keyword>
<evidence type="ECO:0000256" key="1">
    <source>
        <dbReference type="ARBA" id="ARBA00001947"/>
    </source>
</evidence>
<dbReference type="EMBL" id="FNPI01000013">
    <property type="protein sequence ID" value="SDZ46190.1"/>
    <property type="molecule type" value="Genomic_DNA"/>
</dbReference>
<dbReference type="Pfam" id="PF02163">
    <property type="entry name" value="Peptidase_M50"/>
    <property type="match status" value="1"/>
</dbReference>
<reference evidence="10" key="1">
    <citation type="submission" date="2016-10" db="EMBL/GenBank/DDBJ databases">
        <authorList>
            <person name="Varghese N."/>
            <person name="Submissions S."/>
        </authorList>
    </citation>
    <scope>NUCLEOTIDE SEQUENCE [LARGE SCALE GENOMIC DNA]</scope>
    <source>
        <strain evidence="10">SP</strain>
    </source>
</reference>
<name>A0A1H3T808_9BACI</name>
<feature type="domain" description="Peptidase M50" evidence="8">
    <location>
        <begin position="56"/>
        <end position="190"/>
    </location>
</feature>
<keyword evidence="6 7" id="KW-0472">Membrane</keyword>
<dbReference type="InterPro" id="IPR008915">
    <property type="entry name" value="Peptidase_M50"/>
</dbReference>
<dbReference type="GO" id="GO:0016020">
    <property type="term" value="C:membrane"/>
    <property type="evidence" value="ECO:0007669"/>
    <property type="project" value="UniProtKB-SubCell"/>
</dbReference>
<proteinExistence type="inferred from homology"/>
<dbReference type="GO" id="GO:0006508">
    <property type="term" value="P:proteolysis"/>
    <property type="evidence" value="ECO:0007669"/>
    <property type="project" value="InterPro"/>
</dbReference>
<feature type="transmembrane region" description="Helical" evidence="7">
    <location>
        <begin position="12"/>
        <end position="33"/>
    </location>
</feature>
<gene>
    <name evidence="9" type="ORF">SAMN05421736_11394</name>
</gene>
<evidence type="ECO:0000256" key="4">
    <source>
        <dbReference type="ARBA" id="ARBA00022692"/>
    </source>
</evidence>